<dbReference type="EMBL" id="MKCS01000004">
    <property type="protein sequence ID" value="OHX10459.1"/>
    <property type="molecule type" value="Genomic_DNA"/>
</dbReference>
<protein>
    <submittedName>
        <fullName evidence="2">Uncharacterized protein</fullName>
    </submittedName>
</protein>
<proteinExistence type="predicted"/>
<organism evidence="2 3">
    <name type="scientific">Chromobacterium sphagni</name>
    <dbReference type="NCBI Taxonomy" id="1903179"/>
    <lineage>
        <taxon>Bacteria</taxon>
        <taxon>Pseudomonadati</taxon>
        <taxon>Pseudomonadota</taxon>
        <taxon>Betaproteobacteria</taxon>
        <taxon>Neisseriales</taxon>
        <taxon>Chromobacteriaceae</taxon>
        <taxon>Chromobacterium</taxon>
    </lineage>
</organism>
<dbReference type="Proteomes" id="UP000180088">
    <property type="component" value="Unassembled WGS sequence"/>
</dbReference>
<accession>A0A1S1WT46</accession>
<feature type="region of interest" description="Disordered" evidence="1">
    <location>
        <begin position="1"/>
        <end position="93"/>
    </location>
</feature>
<comment type="caution">
    <text evidence="2">The sequence shown here is derived from an EMBL/GenBank/DDBJ whole genome shotgun (WGS) entry which is preliminary data.</text>
</comment>
<evidence type="ECO:0000313" key="2">
    <source>
        <dbReference type="EMBL" id="OHX10459.1"/>
    </source>
</evidence>
<reference evidence="2 3" key="1">
    <citation type="submission" date="2016-09" db="EMBL/GenBank/DDBJ databases">
        <title>Chromobacterium muskegensis sp. nov., an insecticidal bacterium isolated from Sphagnum bogs.</title>
        <authorList>
            <person name="Sparks M.E."/>
            <person name="Blackburn M.B."/>
            <person name="Gundersen-Rindal D.E."/>
            <person name="Mitchell A."/>
            <person name="Farrar R."/>
            <person name="Kuhar D."/>
        </authorList>
    </citation>
    <scope>NUCLEOTIDE SEQUENCE [LARGE SCALE GENOMIC DNA]</scope>
    <source>
        <strain evidence="2 3">37-2</strain>
    </source>
</reference>
<feature type="compositionally biased region" description="Basic and acidic residues" evidence="1">
    <location>
        <begin position="17"/>
        <end position="41"/>
    </location>
</feature>
<sequence>MVVGGQDEQLSGQDEVSPGKHVEGKALRQQHEDAGMQKDEQPPGQPIAQPDLALLPDQGKRDPQQDAVRDKLRKPIEVEIHQTRSLRMPCRQA</sequence>
<evidence type="ECO:0000313" key="3">
    <source>
        <dbReference type="Proteomes" id="UP000180088"/>
    </source>
</evidence>
<gene>
    <name evidence="2" type="ORF">BI347_22030</name>
</gene>
<evidence type="ECO:0000256" key="1">
    <source>
        <dbReference type="SAM" id="MobiDB-lite"/>
    </source>
</evidence>
<dbReference type="AlphaFoldDB" id="A0A1S1WT46"/>
<feature type="compositionally biased region" description="Basic and acidic residues" evidence="1">
    <location>
        <begin position="58"/>
        <end position="82"/>
    </location>
</feature>
<name>A0A1S1WT46_9NEIS</name>
<dbReference type="STRING" id="1903179.BI347_22030"/>